<dbReference type="GO" id="GO:0006518">
    <property type="term" value="P:peptide metabolic process"/>
    <property type="evidence" value="ECO:0007669"/>
    <property type="project" value="TreeGrafter"/>
</dbReference>
<dbReference type="Pfam" id="PF01432">
    <property type="entry name" value="Peptidase_M3"/>
    <property type="match status" value="1"/>
</dbReference>
<feature type="domain" description="Peptidase M3A/M3B catalytic" evidence="8">
    <location>
        <begin position="236"/>
        <end position="460"/>
    </location>
</feature>
<gene>
    <name evidence="10" type="ORF">D0Y65_009438</name>
</gene>
<keyword evidence="11" id="KW-1185">Reference proteome</keyword>
<evidence type="ECO:0000256" key="5">
    <source>
        <dbReference type="ARBA" id="ARBA00022833"/>
    </source>
</evidence>
<comment type="cofactor">
    <cofactor evidence="7">
        <name>Zn(2+)</name>
        <dbReference type="ChEBI" id="CHEBI:29105"/>
    </cofactor>
    <text evidence="7">Binds 1 zinc ion.</text>
</comment>
<evidence type="ECO:0000256" key="4">
    <source>
        <dbReference type="ARBA" id="ARBA00022801"/>
    </source>
</evidence>
<dbReference type="InterPro" id="IPR001567">
    <property type="entry name" value="Pept_M3A_M3B_dom"/>
</dbReference>
<keyword evidence="3 7" id="KW-0479">Metal-binding</keyword>
<accession>A0A445KZB5</accession>
<proteinExistence type="inferred from homology"/>
<dbReference type="SUPFAM" id="SSF55486">
    <property type="entry name" value="Metalloproteases ('zincins'), catalytic domain"/>
    <property type="match status" value="1"/>
</dbReference>
<dbReference type="Gene3D" id="1.10.1370.10">
    <property type="entry name" value="Neurolysin, domain 3"/>
    <property type="match status" value="1"/>
</dbReference>
<comment type="similarity">
    <text evidence="1 7">Belongs to the peptidase M3 family.</text>
</comment>
<evidence type="ECO:0000259" key="9">
    <source>
        <dbReference type="Pfam" id="PF13966"/>
    </source>
</evidence>
<dbReference type="InterPro" id="IPR045090">
    <property type="entry name" value="Pept_M3A_M3B"/>
</dbReference>
<dbReference type="InterPro" id="IPR024077">
    <property type="entry name" value="Neurolysin/TOP_dom2"/>
</dbReference>
<dbReference type="PANTHER" id="PTHR11804">
    <property type="entry name" value="PROTEASE M3 THIMET OLIGOPEPTIDASE-RELATED"/>
    <property type="match status" value="1"/>
</dbReference>
<dbReference type="EMBL" id="QZWG01000004">
    <property type="protein sequence ID" value="RZC16163.1"/>
    <property type="molecule type" value="Genomic_DNA"/>
</dbReference>
<sequence length="485" mass="54778">MLLNRYMIDENHDEALLALWKLKIPSKASHFAWRLIRDKMPTKVQLRRRNVEMIDVCCPFCRSCDEDVPHLFFTCVKTMSLWWESLSWLNTAGVFLELSRENFLQHSYCNLNASLATSLACSLRWSTSCLTSVEEVACSPICVASASYCNSGILGGVCARQSHHIAHPRYSAALHHPAPFPHENAEEFLAARDLVLVGDDLDLLVDRGEASPRARGALWAEHGVGAKNVEIGGECVEKEIVALVCNFSGSRNPSAVRLNHWEVETLFHEFGHALHSLLSRTDYQHFSGTRTVLDFAEIPSNLFEYYAWDYRVLKKFARHHSTGEEIPQKLVESMQGARDMFAATDLQRQIFYALVDQTLFGEQPFPHGDISSVVAKLKREHTSCEHVEGTHWEARFSHLLNYGAGYYSYLYAKCFAATIWKKLCQEDPLSPTTGFALRTKFLQHGGAREPAALLNDLAGDGIYRYCDGGIMPDISCLCDEMKLFE</sequence>
<dbReference type="InterPro" id="IPR024079">
    <property type="entry name" value="MetalloPept_cat_dom_sf"/>
</dbReference>
<organism evidence="10 11">
    <name type="scientific">Glycine soja</name>
    <name type="common">Wild soybean</name>
    <dbReference type="NCBI Taxonomy" id="3848"/>
    <lineage>
        <taxon>Eukaryota</taxon>
        <taxon>Viridiplantae</taxon>
        <taxon>Streptophyta</taxon>
        <taxon>Embryophyta</taxon>
        <taxon>Tracheophyta</taxon>
        <taxon>Spermatophyta</taxon>
        <taxon>Magnoliopsida</taxon>
        <taxon>eudicotyledons</taxon>
        <taxon>Gunneridae</taxon>
        <taxon>Pentapetalae</taxon>
        <taxon>rosids</taxon>
        <taxon>fabids</taxon>
        <taxon>Fabales</taxon>
        <taxon>Fabaceae</taxon>
        <taxon>Papilionoideae</taxon>
        <taxon>50 kb inversion clade</taxon>
        <taxon>NPAAA clade</taxon>
        <taxon>indigoferoid/millettioid clade</taxon>
        <taxon>Phaseoleae</taxon>
        <taxon>Glycine</taxon>
        <taxon>Glycine subgen. Soja</taxon>
    </lineage>
</organism>
<dbReference type="GO" id="GO:0006508">
    <property type="term" value="P:proteolysis"/>
    <property type="evidence" value="ECO:0007669"/>
    <property type="project" value="UniProtKB-KW"/>
</dbReference>
<evidence type="ECO:0000256" key="6">
    <source>
        <dbReference type="ARBA" id="ARBA00023049"/>
    </source>
</evidence>
<dbReference type="GO" id="GO:0046872">
    <property type="term" value="F:metal ion binding"/>
    <property type="evidence" value="ECO:0007669"/>
    <property type="project" value="UniProtKB-UniRule"/>
</dbReference>
<keyword evidence="4 7" id="KW-0378">Hydrolase</keyword>
<dbReference type="Proteomes" id="UP000289340">
    <property type="component" value="Chromosome 4"/>
</dbReference>
<protein>
    <submittedName>
        <fullName evidence="10">Mitochondrial intermediate peptidase, mitochondrial</fullName>
    </submittedName>
</protein>
<name>A0A445KZB5_GLYSO</name>
<evidence type="ECO:0000256" key="2">
    <source>
        <dbReference type="ARBA" id="ARBA00022670"/>
    </source>
</evidence>
<dbReference type="GO" id="GO:0004222">
    <property type="term" value="F:metalloendopeptidase activity"/>
    <property type="evidence" value="ECO:0007669"/>
    <property type="project" value="InterPro"/>
</dbReference>
<dbReference type="PANTHER" id="PTHR11804:SF79">
    <property type="entry name" value="MITOCHONDRIAL INTERMEDIATE PEPTIDASE"/>
    <property type="match status" value="1"/>
</dbReference>
<dbReference type="Gene3D" id="3.40.390.10">
    <property type="entry name" value="Collagenase (Catalytic Domain)"/>
    <property type="match status" value="1"/>
</dbReference>
<keyword evidence="6 7" id="KW-0482">Metalloprotease</keyword>
<evidence type="ECO:0000256" key="3">
    <source>
        <dbReference type="ARBA" id="ARBA00022723"/>
    </source>
</evidence>
<dbReference type="AlphaFoldDB" id="A0A445KZB5"/>
<dbReference type="InterPro" id="IPR026960">
    <property type="entry name" value="RVT-Znf"/>
</dbReference>
<evidence type="ECO:0000256" key="1">
    <source>
        <dbReference type="ARBA" id="ARBA00006040"/>
    </source>
</evidence>
<keyword evidence="5 7" id="KW-0862">Zinc</keyword>
<dbReference type="Pfam" id="PF13966">
    <property type="entry name" value="zf-RVT"/>
    <property type="match status" value="1"/>
</dbReference>
<evidence type="ECO:0000259" key="8">
    <source>
        <dbReference type="Pfam" id="PF01432"/>
    </source>
</evidence>
<evidence type="ECO:0000313" key="11">
    <source>
        <dbReference type="Proteomes" id="UP000289340"/>
    </source>
</evidence>
<reference evidence="10 11" key="1">
    <citation type="submission" date="2018-09" db="EMBL/GenBank/DDBJ databases">
        <title>A high-quality reference genome of wild soybean provides a powerful tool to mine soybean genomes.</title>
        <authorList>
            <person name="Xie M."/>
            <person name="Chung C.Y.L."/>
            <person name="Li M.-W."/>
            <person name="Wong F.-L."/>
            <person name="Chan T.-F."/>
            <person name="Lam H.-M."/>
        </authorList>
    </citation>
    <scope>NUCLEOTIDE SEQUENCE [LARGE SCALE GENOMIC DNA]</scope>
    <source>
        <strain evidence="11">cv. W05</strain>
        <tissue evidence="10">Hypocotyl of etiolated seedlings</tissue>
    </source>
</reference>
<keyword evidence="2 7" id="KW-0645">Protease</keyword>
<feature type="domain" description="Reverse transcriptase zinc-binding" evidence="9">
    <location>
        <begin position="11"/>
        <end position="82"/>
    </location>
</feature>
<comment type="caution">
    <text evidence="10">The sequence shown here is derived from an EMBL/GenBank/DDBJ whole genome shotgun (WGS) entry which is preliminary data.</text>
</comment>
<evidence type="ECO:0000313" key="10">
    <source>
        <dbReference type="EMBL" id="RZC16163.1"/>
    </source>
</evidence>
<evidence type="ECO:0000256" key="7">
    <source>
        <dbReference type="RuleBase" id="RU003435"/>
    </source>
</evidence>